<accession>A0A9W7JG43</accession>
<dbReference type="SUPFAM" id="SSF56112">
    <property type="entry name" value="Protein kinase-like (PK-like)"/>
    <property type="match status" value="1"/>
</dbReference>
<feature type="domain" description="Protein kinase" evidence="7">
    <location>
        <begin position="1"/>
        <end position="136"/>
    </location>
</feature>
<keyword evidence="9" id="KW-1185">Reference proteome</keyword>
<dbReference type="AlphaFoldDB" id="A0A9W7JG43"/>
<dbReference type="InterPro" id="IPR000719">
    <property type="entry name" value="Prot_kinase_dom"/>
</dbReference>
<keyword evidence="6" id="KW-0067">ATP-binding</keyword>
<organism evidence="8 9">
    <name type="scientific">Hibiscus trionum</name>
    <name type="common">Flower of an hour</name>
    <dbReference type="NCBI Taxonomy" id="183268"/>
    <lineage>
        <taxon>Eukaryota</taxon>
        <taxon>Viridiplantae</taxon>
        <taxon>Streptophyta</taxon>
        <taxon>Embryophyta</taxon>
        <taxon>Tracheophyta</taxon>
        <taxon>Spermatophyta</taxon>
        <taxon>Magnoliopsida</taxon>
        <taxon>eudicotyledons</taxon>
        <taxon>Gunneridae</taxon>
        <taxon>Pentapetalae</taxon>
        <taxon>rosids</taxon>
        <taxon>malvids</taxon>
        <taxon>Malvales</taxon>
        <taxon>Malvaceae</taxon>
        <taxon>Malvoideae</taxon>
        <taxon>Hibiscus</taxon>
    </lineage>
</organism>
<evidence type="ECO:0000256" key="3">
    <source>
        <dbReference type="ARBA" id="ARBA00022679"/>
    </source>
</evidence>
<evidence type="ECO:0000313" key="9">
    <source>
        <dbReference type="Proteomes" id="UP001165190"/>
    </source>
</evidence>
<keyword evidence="5" id="KW-0418">Kinase</keyword>
<dbReference type="GO" id="GO:0005634">
    <property type="term" value="C:nucleus"/>
    <property type="evidence" value="ECO:0007669"/>
    <property type="project" value="TreeGrafter"/>
</dbReference>
<comment type="caution">
    <text evidence="8">The sequence shown here is derived from an EMBL/GenBank/DDBJ whole genome shotgun (WGS) entry which is preliminary data.</text>
</comment>
<protein>
    <recommendedName>
        <fullName evidence="1">non-specific serine/threonine protein kinase</fullName>
        <ecNumber evidence="1">2.7.11.1</ecNumber>
    </recommendedName>
</protein>
<dbReference type="GO" id="GO:0004674">
    <property type="term" value="F:protein serine/threonine kinase activity"/>
    <property type="evidence" value="ECO:0007669"/>
    <property type="project" value="UniProtKB-KW"/>
</dbReference>
<reference evidence="8" key="1">
    <citation type="submission" date="2023-05" db="EMBL/GenBank/DDBJ databases">
        <title>Genome and transcriptome analyses reveal genes involved in the formation of fine ridges on petal epidermal cells in Hibiscus trionum.</title>
        <authorList>
            <person name="Koshimizu S."/>
            <person name="Masuda S."/>
            <person name="Ishii T."/>
            <person name="Shirasu K."/>
            <person name="Hoshino A."/>
            <person name="Arita M."/>
        </authorList>
    </citation>
    <scope>NUCLEOTIDE SEQUENCE</scope>
    <source>
        <strain evidence="8">Hamamatsu line</strain>
    </source>
</reference>
<dbReference type="EMBL" id="BSYR01000058">
    <property type="protein sequence ID" value="GMJ11009.1"/>
    <property type="molecule type" value="Genomic_DNA"/>
</dbReference>
<sequence length="157" mass="18252">MSRVEWFVQVLLRSQHQGPKIDVWSAGVTLLYLMIGKSPFIGDPEQNIKDIANLRGSEDLWEVAKLHNRESSFPEELYGKQFSTSMNLREWCQKNTKRRNFLSEIPSSLYDLVDKCLTVNPRLRITAEDALKHEFLAPTHENLRKQRELKQGNQLGL</sequence>
<dbReference type="PANTHER" id="PTHR44167:SF23">
    <property type="entry name" value="CDC7 KINASE, ISOFORM A-RELATED"/>
    <property type="match status" value="1"/>
</dbReference>
<dbReference type="EC" id="2.7.11.1" evidence="1"/>
<dbReference type="GO" id="GO:0005524">
    <property type="term" value="F:ATP binding"/>
    <property type="evidence" value="ECO:0007669"/>
    <property type="project" value="UniProtKB-KW"/>
</dbReference>
<dbReference type="OrthoDB" id="1736046at2759"/>
<evidence type="ECO:0000256" key="5">
    <source>
        <dbReference type="ARBA" id="ARBA00022777"/>
    </source>
</evidence>
<evidence type="ECO:0000256" key="2">
    <source>
        <dbReference type="ARBA" id="ARBA00022527"/>
    </source>
</evidence>
<evidence type="ECO:0000256" key="6">
    <source>
        <dbReference type="ARBA" id="ARBA00022840"/>
    </source>
</evidence>
<dbReference type="Pfam" id="PF00069">
    <property type="entry name" value="Pkinase"/>
    <property type="match status" value="1"/>
</dbReference>
<gene>
    <name evidence="8" type="ORF">HRI_004770100</name>
</gene>
<dbReference type="InterPro" id="IPR011009">
    <property type="entry name" value="Kinase-like_dom_sf"/>
</dbReference>
<evidence type="ECO:0000313" key="8">
    <source>
        <dbReference type="EMBL" id="GMJ11009.1"/>
    </source>
</evidence>
<keyword evidence="2" id="KW-0723">Serine/threonine-protein kinase</keyword>
<keyword evidence="4" id="KW-0547">Nucleotide-binding</keyword>
<evidence type="ECO:0000256" key="1">
    <source>
        <dbReference type="ARBA" id="ARBA00012513"/>
    </source>
</evidence>
<proteinExistence type="predicted"/>
<evidence type="ECO:0000256" key="4">
    <source>
        <dbReference type="ARBA" id="ARBA00022741"/>
    </source>
</evidence>
<dbReference type="PANTHER" id="PTHR44167">
    <property type="entry name" value="OVARIAN-SPECIFIC SERINE/THREONINE-PROTEIN KINASE LOK-RELATED"/>
    <property type="match status" value="1"/>
</dbReference>
<dbReference type="Proteomes" id="UP001165190">
    <property type="component" value="Unassembled WGS sequence"/>
</dbReference>
<dbReference type="GO" id="GO:0044773">
    <property type="term" value="P:mitotic DNA damage checkpoint signaling"/>
    <property type="evidence" value="ECO:0007669"/>
    <property type="project" value="TreeGrafter"/>
</dbReference>
<keyword evidence="3" id="KW-0808">Transferase</keyword>
<dbReference type="PROSITE" id="PS50011">
    <property type="entry name" value="PROTEIN_KINASE_DOM"/>
    <property type="match status" value="1"/>
</dbReference>
<evidence type="ECO:0000259" key="7">
    <source>
        <dbReference type="PROSITE" id="PS50011"/>
    </source>
</evidence>
<dbReference type="Gene3D" id="1.10.510.10">
    <property type="entry name" value="Transferase(Phosphotransferase) domain 1"/>
    <property type="match status" value="1"/>
</dbReference>
<name>A0A9W7JG43_HIBTR</name>